<protein>
    <submittedName>
        <fullName evidence="2">Uncharacterized protein</fullName>
    </submittedName>
</protein>
<reference evidence="2 3" key="1">
    <citation type="submission" date="2019-09" db="EMBL/GenBank/DDBJ databases">
        <title>Mumia zhuanghuii sp. nov. isolated from the intestinal contents of plateau pika (Ochotona curzoniae) in the Qinghai-Tibet plateau of China.</title>
        <authorList>
            <person name="Tian Z."/>
        </authorList>
    </citation>
    <scope>NUCLEOTIDE SEQUENCE [LARGE SCALE GENOMIC DNA]</scope>
    <source>
        <strain evidence="3">350</strain>
    </source>
</reference>
<gene>
    <name evidence="2" type="ORF">FE697_004330</name>
</gene>
<dbReference type="AlphaFoldDB" id="A0A5Q6S4C3"/>
<accession>A0A5Q6S4C3</accession>
<dbReference type="EMBL" id="VDFQ02000001">
    <property type="protein sequence ID" value="KAA1425110.1"/>
    <property type="molecule type" value="Genomic_DNA"/>
</dbReference>
<feature type="compositionally biased region" description="Basic and acidic residues" evidence="1">
    <location>
        <begin position="52"/>
        <end position="69"/>
    </location>
</feature>
<dbReference type="Proteomes" id="UP000307768">
    <property type="component" value="Unassembled WGS sequence"/>
</dbReference>
<evidence type="ECO:0000256" key="1">
    <source>
        <dbReference type="SAM" id="MobiDB-lite"/>
    </source>
</evidence>
<sequence length="88" mass="8552">MIAREADRGVVTAEEGASFVEGIGHPPIEASTPPSPCAPSTGTPEVPASTGRDSRGGSRDSRGGGRDSRGGSGDSRGGSGDSRAGKGG</sequence>
<organism evidence="2 3">
    <name type="scientific">Mumia zhuanghuii</name>
    <dbReference type="NCBI Taxonomy" id="2585211"/>
    <lineage>
        <taxon>Bacteria</taxon>
        <taxon>Bacillati</taxon>
        <taxon>Actinomycetota</taxon>
        <taxon>Actinomycetes</taxon>
        <taxon>Propionibacteriales</taxon>
        <taxon>Nocardioidaceae</taxon>
        <taxon>Mumia</taxon>
    </lineage>
</organism>
<proteinExistence type="predicted"/>
<evidence type="ECO:0000313" key="3">
    <source>
        <dbReference type="Proteomes" id="UP000307768"/>
    </source>
</evidence>
<feature type="compositionally biased region" description="Gly residues" evidence="1">
    <location>
        <begin position="70"/>
        <end position="88"/>
    </location>
</feature>
<evidence type="ECO:0000313" key="2">
    <source>
        <dbReference type="EMBL" id="KAA1425110.1"/>
    </source>
</evidence>
<feature type="region of interest" description="Disordered" evidence="1">
    <location>
        <begin position="1"/>
        <end position="88"/>
    </location>
</feature>
<comment type="caution">
    <text evidence="2">The sequence shown here is derived from an EMBL/GenBank/DDBJ whole genome shotgun (WGS) entry which is preliminary data.</text>
</comment>
<name>A0A5Q6S4C3_9ACTN</name>